<organism evidence="1">
    <name type="scientific">marine sediment metagenome</name>
    <dbReference type="NCBI Taxonomy" id="412755"/>
    <lineage>
        <taxon>unclassified sequences</taxon>
        <taxon>metagenomes</taxon>
        <taxon>ecological metagenomes</taxon>
    </lineage>
</organism>
<sequence length="43" mass="5217">SVGGTGTPREFLTWGNERLKQFRSELKRLGRRNRVRIRQLYRQ</sequence>
<proteinExistence type="predicted"/>
<dbReference type="AlphaFoldDB" id="X1QSE1"/>
<feature type="non-terminal residue" evidence="1">
    <location>
        <position position="1"/>
    </location>
</feature>
<gene>
    <name evidence="1" type="ORF">S06H3_65704</name>
</gene>
<protein>
    <submittedName>
        <fullName evidence="1">Uncharacterized protein</fullName>
    </submittedName>
</protein>
<accession>X1QSE1</accession>
<dbReference type="EMBL" id="BARV01044368">
    <property type="protein sequence ID" value="GAI71173.1"/>
    <property type="molecule type" value="Genomic_DNA"/>
</dbReference>
<comment type="caution">
    <text evidence="1">The sequence shown here is derived from an EMBL/GenBank/DDBJ whole genome shotgun (WGS) entry which is preliminary data.</text>
</comment>
<name>X1QSE1_9ZZZZ</name>
<reference evidence="1" key="1">
    <citation type="journal article" date="2014" name="Front. Microbiol.">
        <title>High frequency of phylogenetically diverse reductive dehalogenase-homologous genes in deep subseafloor sedimentary metagenomes.</title>
        <authorList>
            <person name="Kawai M."/>
            <person name="Futagami T."/>
            <person name="Toyoda A."/>
            <person name="Takaki Y."/>
            <person name="Nishi S."/>
            <person name="Hori S."/>
            <person name="Arai W."/>
            <person name="Tsubouchi T."/>
            <person name="Morono Y."/>
            <person name="Uchiyama I."/>
            <person name="Ito T."/>
            <person name="Fujiyama A."/>
            <person name="Inagaki F."/>
            <person name="Takami H."/>
        </authorList>
    </citation>
    <scope>NUCLEOTIDE SEQUENCE</scope>
    <source>
        <strain evidence="1">Expedition CK06-06</strain>
    </source>
</reference>
<evidence type="ECO:0000313" key="1">
    <source>
        <dbReference type="EMBL" id="GAI71173.1"/>
    </source>
</evidence>